<accession>A0A8J4YII7</accession>
<name>A0A8J4YII7_CHIOP</name>
<feature type="region of interest" description="Disordered" evidence="1">
    <location>
        <begin position="45"/>
        <end position="122"/>
    </location>
</feature>
<organism evidence="2 3">
    <name type="scientific">Chionoecetes opilio</name>
    <name type="common">Atlantic snow crab</name>
    <name type="synonym">Cancer opilio</name>
    <dbReference type="NCBI Taxonomy" id="41210"/>
    <lineage>
        <taxon>Eukaryota</taxon>
        <taxon>Metazoa</taxon>
        <taxon>Ecdysozoa</taxon>
        <taxon>Arthropoda</taxon>
        <taxon>Crustacea</taxon>
        <taxon>Multicrustacea</taxon>
        <taxon>Malacostraca</taxon>
        <taxon>Eumalacostraca</taxon>
        <taxon>Eucarida</taxon>
        <taxon>Decapoda</taxon>
        <taxon>Pleocyemata</taxon>
        <taxon>Brachyura</taxon>
        <taxon>Eubrachyura</taxon>
        <taxon>Majoidea</taxon>
        <taxon>Majidae</taxon>
        <taxon>Chionoecetes</taxon>
    </lineage>
</organism>
<feature type="region of interest" description="Disordered" evidence="1">
    <location>
        <begin position="1"/>
        <end position="28"/>
    </location>
</feature>
<evidence type="ECO:0000256" key="1">
    <source>
        <dbReference type="SAM" id="MobiDB-lite"/>
    </source>
</evidence>
<proteinExistence type="predicted"/>
<feature type="region of interest" description="Disordered" evidence="1">
    <location>
        <begin position="144"/>
        <end position="163"/>
    </location>
</feature>
<dbReference type="AlphaFoldDB" id="A0A8J4YII7"/>
<sequence length="163" mass="18085">MGSRWQVDLVPRKPRRAIPHDKSPFILPSLPSYWQLKRSYGVAPSRGFLPPLPEPSDRGRPQPNGNTLKGSAGPGLPPRSPCSSVSREVVRRLQDTQADVPHLVSPKPQARPKPHHTNAVPGTIKMMSFARRDLSAFLSPALHKNVEPKGSRHSFTLPRHSRP</sequence>
<protein>
    <submittedName>
        <fullName evidence="2">Uncharacterized protein</fullName>
    </submittedName>
</protein>
<reference evidence="2" key="1">
    <citation type="submission" date="2020-07" db="EMBL/GenBank/DDBJ databases">
        <title>The High-quality genome of the commercially important snow crab, Chionoecetes opilio.</title>
        <authorList>
            <person name="Jeong J.-H."/>
            <person name="Ryu S."/>
        </authorList>
    </citation>
    <scope>NUCLEOTIDE SEQUENCE</scope>
    <source>
        <strain evidence="2">MADBK_172401_WGS</strain>
        <tissue evidence="2">Digestive gland</tissue>
    </source>
</reference>
<dbReference type="Proteomes" id="UP000770661">
    <property type="component" value="Unassembled WGS sequence"/>
</dbReference>
<gene>
    <name evidence="2" type="ORF">GWK47_035013</name>
</gene>
<evidence type="ECO:0000313" key="2">
    <source>
        <dbReference type="EMBL" id="KAG0727273.1"/>
    </source>
</evidence>
<comment type="caution">
    <text evidence="2">The sequence shown here is derived from an EMBL/GenBank/DDBJ whole genome shotgun (WGS) entry which is preliminary data.</text>
</comment>
<dbReference type="EMBL" id="JACEEZ010003578">
    <property type="protein sequence ID" value="KAG0727273.1"/>
    <property type="molecule type" value="Genomic_DNA"/>
</dbReference>
<evidence type="ECO:0000313" key="3">
    <source>
        <dbReference type="Proteomes" id="UP000770661"/>
    </source>
</evidence>
<keyword evidence="3" id="KW-1185">Reference proteome</keyword>